<dbReference type="RefSeq" id="WP_367166659.1">
    <property type="nucleotide sequence ID" value="NZ_JBFKZN010000002.1"/>
</dbReference>
<reference evidence="1 2" key="1">
    <citation type="submission" date="2024-07" db="EMBL/GenBank/DDBJ databases">
        <authorList>
            <person name="Dulla G.F.J."/>
            <person name="Delorm J.G."/>
        </authorList>
    </citation>
    <scope>NUCLEOTIDE SEQUENCE [LARGE SCALE GENOMIC DNA]</scope>
    <source>
        <strain evidence="1 2">JGD 233</strain>
    </source>
</reference>
<gene>
    <name evidence="1" type="ORF">ABW286_03180</name>
</gene>
<evidence type="ECO:0000313" key="1">
    <source>
        <dbReference type="EMBL" id="MEW5288199.1"/>
    </source>
</evidence>
<proteinExistence type="predicted"/>
<comment type="caution">
    <text evidence="1">The sequence shown here is derived from an EMBL/GenBank/DDBJ whole genome shotgun (WGS) entry which is preliminary data.</text>
</comment>
<keyword evidence="2" id="KW-1185">Reference proteome</keyword>
<sequence length="51" mass="5975">MKKRPAMLTALYLLFRLERQPHKLFGMIYLSPEQRAAILRELLYPCDQPGG</sequence>
<dbReference type="EMBL" id="JBFKZN010000002">
    <property type="protein sequence ID" value="MEW5288199.1"/>
    <property type="molecule type" value="Genomic_DNA"/>
</dbReference>
<name>A0ABV3MXC1_9GAMM</name>
<accession>A0ABV3MXC1</accession>
<protein>
    <submittedName>
        <fullName evidence="1">Uncharacterized protein</fullName>
    </submittedName>
</protein>
<dbReference type="Proteomes" id="UP001554567">
    <property type="component" value="Unassembled WGS sequence"/>
</dbReference>
<organism evidence="1 2">
    <name type="scientific">Erwinia papayae</name>
    <dbReference type="NCBI Taxonomy" id="206499"/>
    <lineage>
        <taxon>Bacteria</taxon>
        <taxon>Pseudomonadati</taxon>
        <taxon>Pseudomonadota</taxon>
        <taxon>Gammaproteobacteria</taxon>
        <taxon>Enterobacterales</taxon>
        <taxon>Erwiniaceae</taxon>
        <taxon>Erwinia</taxon>
    </lineage>
</organism>
<evidence type="ECO:0000313" key="2">
    <source>
        <dbReference type="Proteomes" id="UP001554567"/>
    </source>
</evidence>